<keyword evidence="8" id="KW-0906">Nuclear pore complex</keyword>
<evidence type="ECO:0000256" key="8">
    <source>
        <dbReference type="ARBA" id="ARBA00023132"/>
    </source>
</evidence>
<dbReference type="InterPro" id="IPR000156">
    <property type="entry name" value="Ran_bind_dom"/>
</dbReference>
<dbReference type="Pfam" id="PF00638">
    <property type="entry name" value="Ran_BP1"/>
    <property type="match status" value="1"/>
</dbReference>
<comment type="caution">
    <text evidence="12">The sequence shown here is derived from an EMBL/GenBank/DDBJ whole genome shotgun (WGS) entry which is preliminary data.</text>
</comment>
<feature type="region of interest" description="Disordered" evidence="10">
    <location>
        <begin position="22"/>
        <end position="45"/>
    </location>
</feature>
<keyword evidence="6" id="KW-0007">Acetylation</keyword>
<dbReference type="InterPro" id="IPR011993">
    <property type="entry name" value="PH-like_dom_sf"/>
</dbReference>
<dbReference type="Gene3D" id="2.30.29.30">
    <property type="entry name" value="Pleckstrin-homology domain (PH domain)/Phosphotyrosine-binding domain (PTB)"/>
    <property type="match status" value="1"/>
</dbReference>
<keyword evidence="13" id="KW-1185">Reference proteome</keyword>
<evidence type="ECO:0000313" key="12">
    <source>
        <dbReference type="EMBL" id="KAK6631041.1"/>
    </source>
</evidence>
<protein>
    <recommendedName>
        <fullName evidence="11">RanBD1 domain-containing protein</fullName>
    </recommendedName>
</protein>
<evidence type="ECO:0000256" key="7">
    <source>
        <dbReference type="ARBA" id="ARBA00023010"/>
    </source>
</evidence>
<dbReference type="PANTHER" id="PTHR23138:SF141">
    <property type="entry name" value="NUCLEAR PORE COMPLEX PROTEIN NUP50"/>
    <property type="match status" value="1"/>
</dbReference>
<evidence type="ECO:0000256" key="6">
    <source>
        <dbReference type="ARBA" id="ARBA00022990"/>
    </source>
</evidence>
<organism evidence="12 13">
    <name type="scientific">Polyplax serrata</name>
    <name type="common">Common mouse louse</name>
    <dbReference type="NCBI Taxonomy" id="468196"/>
    <lineage>
        <taxon>Eukaryota</taxon>
        <taxon>Metazoa</taxon>
        <taxon>Ecdysozoa</taxon>
        <taxon>Arthropoda</taxon>
        <taxon>Hexapoda</taxon>
        <taxon>Insecta</taxon>
        <taxon>Pterygota</taxon>
        <taxon>Neoptera</taxon>
        <taxon>Paraneoptera</taxon>
        <taxon>Psocodea</taxon>
        <taxon>Troctomorpha</taxon>
        <taxon>Phthiraptera</taxon>
        <taxon>Anoplura</taxon>
        <taxon>Polyplacidae</taxon>
        <taxon>Polyplax</taxon>
    </lineage>
</organism>
<sequence>MLHQVLTFVERLKNINAMSKRTATSSLNQDNWDQEEETEEPGVFQAASSEVLQSRVIRTAKRRMKASDNDLQPKQSPFSSFAGFKTTSTFTSNSPFSFLNQMKGGADNKDNTKNGAGQETITSFSVKDTTEETNIFSGSPFQSVGQKKDSDMTDSMKQTKKTEPSVFKPFEHIFNKTSHKSQNKDEYMNKTKNLDLLRDLNLSCSNWIADHLKKNPYCILTPIFRDYEKHLGELNIDNGDICGRSVSEEANDGNKQIEPEPVLTFEKSKKEIAKPFSFSKDEATDSNQEEQSTTKDKQNEFKFEGFPLIKPMNHQFGSGNSMLSSTPTTFSLNNIAAKPICTEVDSKKDDEDTEEPPTTDFVPVVEEDSIFDIKCKVFVKKEGNFVSRGVGTLFLKPVKDSGKTQVVVRAHTSLGNILLNILLTSGMPIQKTGKNNAMIVCIPTPDSQPPPVPVLIRVKTSEECDVLIKKLEDCRRT</sequence>
<dbReference type="EMBL" id="JAWJWF010000007">
    <property type="protein sequence ID" value="KAK6631041.1"/>
    <property type="molecule type" value="Genomic_DNA"/>
</dbReference>
<keyword evidence="7" id="KW-0811">Translocation</keyword>
<dbReference type="PANTHER" id="PTHR23138">
    <property type="entry name" value="RAN BINDING PROTEIN"/>
    <property type="match status" value="1"/>
</dbReference>
<evidence type="ECO:0000259" key="11">
    <source>
        <dbReference type="PROSITE" id="PS50196"/>
    </source>
</evidence>
<evidence type="ECO:0000313" key="13">
    <source>
        <dbReference type="Proteomes" id="UP001359485"/>
    </source>
</evidence>
<feature type="compositionally biased region" description="Polar residues" evidence="10">
    <location>
        <begin position="22"/>
        <end position="31"/>
    </location>
</feature>
<comment type="subcellular location">
    <subcellularLocation>
        <location evidence="1">Nucleus</location>
        <location evidence="1">Nuclear pore complex</location>
    </subcellularLocation>
</comment>
<evidence type="ECO:0000256" key="5">
    <source>
        <dbReference type="ARBA" id="ARBA00022927"/>
    </source>
</evidence>
<dbReference type="Proteomes" id="UP001359485">
    <property type="component" value="Unassembled WGS sequence"/>
</dbReference>
<dbReference type="CDD" id="cd13170">
    <property type="entry name" value="RanBD_NUP50"/>
    <property type="match status" value="1"/>
</dbReference>
<dbReference type="Pfam" id="PF08911">
    <property type="entry name" value="NUP50"/>
    <property type="match status" value="1"/>
</dbReference>
<keyword evidence="2" id="KW-0813">Transport</keyword>
<dbReference type="SMART" id="SM00160">
    <property type="entry name" value="RanBD"/>
    <property type="match status" value="1"/>
</dbReference>
<proteinExistence type="predicted"/>
<evidence type="ECO:0000256" key="2">
    <source>
        <dbReference type="ARBA" id="ARBA00022448"/>
    </source>
</evidence>
<evidence type="ECO:0000256" key="3">
    <source>
        <dbReference type="ARBA" id="ARBA00022737"/>
    </source>
</evidence>
<keyword evidence="4" id="KW-0509">mRNA transport</keyword>
<name>A0ABR1AXZ3_POLSC</name>
<dbReference type="SUPFAM" id="SSF50729">
    <property type="entry name" value="PH domain-like"/>
    <property type="match status" value="1"/>
</dbReference>
<accession>A0ABR1AXZ3</accession>
<reference evidence="12 13" key="1">
    <citation type="submission" date="2023-09" db="EMBL/GenBank/DDBJ databases">
        <title>Genomes of two closely related lineages of the louse Polyplax serrata with different host specificities.</title>
        <authorList>
            <person name="Martinu J."/>
            <person name="Tarabai H."/>
            <person name="Stefka J."/>
            <person name="Hypsa V."/>
        </authorList>
    </citation>
    <scope>NUCLEOTIDE SEQUENCE [LARGE SCALE GENOMIC DNA]</scope>
    <source>
        <strain evidence="12">98ZLc_SE</strain>
    </source>
</reference>
<feature type="domain" description="RanBD1" evidence="11">
    <location>
        <begin position="366"/>
        <end position="477"/>
    </location>
</feature>
<dbReference type="PROSITE" id="PS50196">
    <property type="entry name" value="RANBD1"/>
    <property type="match status" value="1"/>
</dbReference>
<gene>
    <name evidence="12" type="ORF">RUM44_003213</name>
</gene>
<keyword evidence="3" id="KW-0677">Repeat</keyword>
<evidence type="ECO:0000256" key="4">
    <source>
        <dbReference type="ARBA" id="ARBA00022816"/>
    </source>
</evidence>
<evidence type="ECO:0000256" key="9">
    <source>
        <dbReference type="ARBA" id="ARBA00023242"/>
    </source>
</evidence>
<dbReference type="InterPro" id="IPR045255">
    <property type="entry name" value="RanBP1-like"/>
</dbReference>
<evidence type="ECO:0000256" key="10">
    <source>
        <dbReference type="SAM" id="MobiDB-lite"/>
    </source>
</evidence>
<evidence type="ECO:0000256" key="1">
    <source>
        <dbReference type="ARBA" id="ARBA00004567"/>
    </source>
</evidence>
<feature type="region of interest" description="Disordered" evidence="10">
    <location>
        <begin position="276"/>
        <end position="298"/>
    </location>
</feature>
<dbReference type="InterPro" id="IPR015007">
    <property type="entry name" value="NUP2/50/61"/>
</dbReference>
<keyword evidence="9" id="KW-0539">Nucleus</keyword>
<keyword evidence="5" id="KW-0653">Protein transport</keyword>